<gene>
    <name evidence="7 10" type="primary">rplI</name>
    <name evidence="10" type="ORF">VLK81_00385</name>
</gene>
<keyword evidence="4 7" id="KW-0689">Ribosomal protein</keyword>
<evidence type="ECO:0000256" key="8">
    <source>
        <dbReference type="SAM" id="Coils"/>
    </source>
</evidence>
<dbReference type="InterPro" id="IPR009027">
    <property type="entry name" value="Ribosomal_bL9/RNase_H1_N"/>
</dbReference>
<comment type="caution">
    <text evidence="10">The sequence shown here is derived from an EMBL/GenBank/DDBJ whole genome shotgun (WGS) entry which is preliminary data.</text>
</comment>
<name>A0AAW9MM27_9FIRM</name>
<dbReference type="RefSeq" id="WP_324618597.1">
    <property type="nucleotide sequence ID" value="NZ_JAYKOT010000001.1"/>
</dbReference>
<dbReference type="Gene3D" id="3.40.5.10">
    <property type="entry name" value="Ribosomal protein L9, N-terminal domain"/>
    <property type="match status" value="1"/>
</dbReference>
<reference evidence="10 11" key="1">
    <citation type="submission" date="2024-01" db="EMBL/GenBank/DDBJ databases">
        <title>Complete genome sequence of Citroniella saccharovorans strain M6.X9, isolated from human fecal sample.</title>
        <authorList>
            <person name="Cheng G."/>
            <person name="Westerholm M."/>
            <person name="Schnurer A."/>
        </authorList>
    </citation>
    <scope>NUCLEOTIDE SEQUENCE [LARGE SCALE GENOMIC DNA]</scope>
    <source>
        <strain evidence="10 11">DSM 29873</strain>
    </source>
</reference>
<dbReference type="GO" id="GO:0005840">
    <property type="term" value="C:ribosome"/>
    <property type="evidence" value="ECO:0007669"/>
    <property type="project" value="UniProtKB-KW"/>
</dbReference>
<dbReference type="Proteomes" id="UP001357733">
    <property type="component" value="Unassembled WGS sequence"/>
</dbReference>
<evidence type="ECO:0000256" key="3">
    <source>
        <dbReference type="ARBA" id="ARBA00022884"/>
    </source>
</evidence>
<dbReference type="PANTHER" id="PTHR21368">
    <property type="entry name" value="50S RIBOSOMAL PROTEIN L9"/>
    <property type="match status" value="1"/>
</dbReference>
<comment type="similarity">
    <text evidence="1 7">Belongs to the bacterial ribosomal protein bL9 family.</text>
</comment>
<keyword evidence="8" id="KW-0175">Coiled coil</keyword>
<evidence type="ECO:0000256" key="6">
    <source>
        <dbReference type="ARBA" id="ARBA00035292"/>
    </source>
</evidence>
<dbReference type="InterPro" id="IPR020070">
    <property type="entry name" value="Ribosomal_bL9_N"/>
</dbReference>
<sequence>MKVILKSDVNGLGKKGDLVNAKDGYARNFLFVKGLAVEATSENMAILEEEQKLEKERIEKETKEANALKDRIESIEVLISQKGGKGSKLFGSVTAIDISNALGKNHGINIDKKKIELKGNIKEEGSYTIPVRVYKDLTADLKVVVRVE</sequence>
<dbReference type="GO" id="GO:0019843">
    <property type="term" value="F:rRNA binding"/>
    <property type="evidence" value="ECO:0007669"/>
    <property type="project" value="UniProtKB-UniRule"/>
</dbReference>
<dbReference type="InterPro" id="IPR036791">
    <property type="entry name" value="Ribosomal_bL9_C_sf"/>
</dbReference>
<keyword evidence="11" id="KW-1185">Reference proteome</keyword>
<keyword evidence="3 7" id="KW-0694">RNA-binding</keyword>
<evidence type="ECO:0000259" key="9">
    <source>
        <dbReference type="PROSITE" id="PS00651"/>
    </source>
</evidence>
<dbReference type="InterPro" id="IPR020069">
    <property type="entry name" value="Ribosomal_bL9_C"/>
</dbReference>
<organism evidence="10 11">
    <name type="scientific">Citroniella saccharovorans</name>
    <dbReference type="NCBI Taxonomy" id="2053367"/>
    <lineage>
        <taxon>Bacteria</taxon>
        <taxon>Bacillati</taxon>
        <taxon>Bacillota</taxon>
        <taxon>Tissierellia</taxon>
        <taxon>Tissierellales</taxon>
        <taxon>Peptoniphilaceae</taxon>
        <taxon>Citroniella</taxon>
    </lineage>
</organism>
<comment type="function">
    <text evidence="7">Binds to the 23S rRNA.</text>
</comment>
<dbReference type="PROSITE" id="PS00651">
    <property type="entry name" value="RIBOSOMAL_L9"/>
    <property type="match status" value="1"/>
</dbReference>
<accession>A0AAW9MM27</accession>
<evidence type="ECO:0000256" key="4">
    <source>
        <dbReference type="ARBA" id="ARBA00022980"/>
    </source>
</evidence>
<dbReference type="EMBL" id="JAYKOT010000001">
    <property type="protein sequence ID" value="MEB3428513.1"/>
    <property type="molecule type" value="Genomic_DNA"/>
</dbReference>
<dbReference type="GO" id="GO:0003735">
    <property type="term" value="F:structural constituent of ribosome"/>
    <property type="evidence" value="ECO:0007669"/>
    <property type="project" value="InterPro"/>
</dbReference>
<keyword evidence="2 7" id="KW-0699">rRNA-binding</keyword>
<feature type="coiled-coil region" evidence="8">
    <location>
        <begin position="36"/>
        <end position="78"/>
    </location>
</feature>
<evidence type="ECO:0000256" key="7">
    <source>
        <dbReference type="HAMAP-Rule" id="MF_00503"/>
    </source>
</evidence>
<dbReference type="GO" id="GO:0006412">
    <property type="term" value="P:translation"/>
    <property type="evidence" value="ECO:0007669"/>
    <property type="project" value="UniProtKB-UniRule"/>
</dbReference>
<dbReference type="InterPro" id="IPR036935">
    <property type="entry name" value="Ribosomal_bL9_N_sf"/>
</dbReference>
<dbReference type="SUPFAM" id="SSF55653">
    <property type="entry name" value="Ribosomal protein L9 C-domain"/>
    <property type="match status" value="1"/>
</dbReference>
<feature type="domain" description="Ribosomal protein L9" evidence="9">
    <location>
        <begin position="13"/>
        <end position="40"/>
    </location>
</feature>
<evidence type="ECO:0000256" key="1">
    <source>
        <dbReference type="ARBA" id="ARBA00010605"/>
    </source>
</evidence>
<proteinExistence type="inferred from homology"/>
<evidence type="ECO:0000313" key="11">
    <source>
        <dbReference type="Proteomes" id="UP001357733"/>
    </source>
</evidence>
<dbReference type="GO" id="GO:1990904">
    <property type="term" value="C:ribonucleoprotein complex"/>
    <property type="evidence" value="ECO:0007669"/>
    <property type="project" value="UniProtKB-KW"/>
</dbReference>
<evidence type="ECO:0000256" key="5">
    <source>
        <dbReference type="ARBA" id="ARBA00023274"/>
    </source>
</evidence>
<keyword evidence="5 7" id="KW-0687">Ribonucleoprotein</keyword>
<dbReference type="Pfam" id="PF01281">
    <property type="entry name" value="Ribosomal_L9_N"/>
    <property type="match status" value="1"/>
</dbReference>
<evidence type="ECO:0000256" key="2">
    <source>
        <dbReference type="ARBA" id="ARBA00022730"/>
    </source>
</evidence>
<dbReference type="HAMAP" id="MF_00503">
    <property type="entry name" value="Ribosomal_bL9"/>
    <property type="match status" value="1"/>
</dbReference>
<dbReference type="InterPro" id="IPR020594">
    <property type="entry name" value="Ribosomal_bL9_bac/chp"/>
</dbReference>
<dbReference type="AlphaFoldDB" id="A0AAW9MM27"/>
<dbReference type="Pfam" id="PF03948">
    <property type="entry name" value="Ribosomal_L9_C"/>
    <property type="match status" value="1"/>
</dbReference>
<evidence type="ECO:0000313" key="10">
    <source>
        <dbReference type="EMBL" id="MEB3428513.1"/>
    </source>
</evidence>
<dbReference type="Gene3D" id="3.10.430.100">
    <property type="entry name" value="Ribosomal protein L9, C-terminal domain"/>
    <property type="match status" value="1"/>
</dbReference>
<dbReference type="InterPro" id="IPR000244">
    <property type="entry name" value="Ribosomal_bL9"/>
</dbReference>
<protein>
    <recommendedName>
        <fullName evidence="6 7">Large ribosomal subunit protein bL9</fullName>
    </recommendedName>
</protein>
<dbReference type="NCBIfam" id="TIGR00158">
    <property type="entry name" value="L9"/>
    <property type="match status" value="1"/>
</dbReference>
<dbReference type="SUPFAM" id="SSF55658">
    <property type="entry name" value="L9 N-domain-like"/>
    <property type="match status" value="1"/>
</dbReference>